<feature type="domain" description="MrfA-like Zn-binding" evidence="1">
    <location>
        <begin position="492"/>
        <end position="594"/>
    </location>
</feature>
<dbReference type="EMBL" id="QXDJ01000005">
    <property type="protein sequence ID" value="RII32960.1"/>
    <property type="molecule type" value="Genomic_DNA"/>
</dbReference>
<comment type="caution">
    <text evidence="2">The sequence shown here is derived from an EMBL/GenBank/DDBJ whole genome shotgun (WGS) entry which is preliminary data.</text>
</comment>
<dbReference type="InterPro" id="IPR047721">
    <property type="entry name" value="DrmB"/>
</dbReference>
<proteinExistence type="predicted"/>
<dbReference type="NCBIfam" id="NF038324">
    <property type="entry name" value="DrmB_fam"/>
    <property type="match status" value="1"/>
</dbReference>
<dbReference type="InterPro" id="IPR018973">
    <property type="entry name" value="MZB"/>
</dbReference>
<name>A0A399IJ24_9CLOT</name>
<evidence type="ECO:0000313" key="3">
    <source>
        <dbReference type="Proteomes" id="UP000265930"/>
    </source>
</evidence>
<evidence type="ECO:0000313" key="2">
    <source>
        <dbReference type="EMBL" id="RII32960.1"/>
    </source>
</evidence>
<evidence type="ECO:0000259" key="1">
    <source>
        <dbReference type="Pfam" id="PF09369"/>
    </source>
</evidence>
<dbReference type="Pfam" id="PF09369">
    <property type="entry name" value="MZB"/>
    <property type="match status" value="1"/>
</dbReference>
<organism evidence="2 3">
    <name type="scientific">Clostridium chromiireducens</name>
    <dbReference type="NCBI Taxonomy" id="225345"/>
    <lineage>
        <taxon>Bacteria</taxon>
        <taxon>Bacillati</taxon>
        <taxon>Bacillota</taxon>
        <taxon>Clostridia</taxon>
        <taxon>Eubacteriales</taxon>
        <taxon>Clostridiaceae</taxon>
        <taxon>Clostridium</taxon>
    </lineage>
</organism>
<gene>
    <name evidence="2" type="ORF">D2A34_19175</name>
</gene>
<dbReference type="AlphaFoldDB" id="A0A399IJ24"/>
<reference evidence="2 3" key="1">
    <citation type="submission" date="2018-08" db="EMBL/GenBank/DDBJ databases">
        <title>Genome of Clostridium chromiireducens C1, DSM12136.</title>
        <authorList>
            <person name="Xing M."/>
            <person name="Wei Y."/>
            <person name="Ang E.L."/>
            <person name="Zhao H."/>
            <person name="Zhang Y."/>
        </authorList>
    </citation>
    <scope>NUCLEOTIDE SEQUENCE [LARGE SCALE GENOMIC DNA]</scope>
    <source>
        <strain evidence="2 3">C1</strain>
    </source>
</reference>
<dbReference type="Proteomes" id="UP000265930">
    <property type="component" value="Unassembled WGS sequence"/>
</dbReference>
<sequence>MILMNNIKKKISLPPASYNVRFSQAIAPFGVGSMIDFKDQTLMVAAPEYWTINHSQEIHDERLERLLGVDKFCLPPDKNQISGIPFVRFPRWYFCPKCKRLRSLEEWEKEFIPNKRSKNPNMTTPKCMECNMQLVPAGILVTCEEGHIDDFPWVEWVHGKDKARVMCGKPQLRIKNSSSALGLEGLVIECKCGAKASMKGAFNKEAFSDDESVKNKIIYKCTGNIPWKGKREKCTQTPQSIQRGALNIYFAKVVSSIVIPPYSSEINSLVKQSNKFSSLIEILQDEDYVEMKGKEKIIDSYVEKIAKDIHQDEKIVKIILDKTFNAENGEYIETKEQYRIEEYNALTGDIPPECMDEKDFKIEIQKNIDAYNIYGLSKVTLVKKLREVRALVGFSRLKPTEADAMAGFESKAKNGGLVSIKEKETNWYPAYEARGEGIFIELNNSIIEDWIEKHPKIYESIGVLNARYNEREKKRGNKTREITPKFVLLHTFAHLLIRELSFECGYDSASLTERIYCNTKENSANMSGILIYTSSGDSEGTLGGLVRQGKSDMLPKIILNAVRKAMWCSSDPVCIDSHGQGRDGLNLSACHACTLISETSCEEFNILLDRALIVGELEDRDMGFFSSILNYYID</sequence>
<accession>A0A399IJ24</accession>
<protein>
    <submittedName>
        <fullName evidence="2">DUF1998 domain-containing protein</fullName>
    </submittedName>
</protein>